<sequence length="89" mass="9851">ERVTSSHCNELFSFTVVGRKAADYFLEVSISSGSRISCLLSNFKRIYILLLEQKVRHCEEAVLSVRCGRAVYVPGILKRGVDIMSSGGP</sequence>
<evidence type="ECO:0000313" key="2">
    <source>
        <dbReference type="Proteomes" id="UP001352852"/>
    </source>
</evidence>
<name>A0ABU7ELL1_9TELE</name>
<accession>A0ABU7ELL1</accession>
<gene>
    <name evidence="1" type="ORF">CHARACLAT_023280</name>
</gene>
<reference evidence="1 2" key="1">
    <citation type="submission" date="2021-06" db="EMBL/GenBank/DDBJ databases">
        <authorList>
            <person name="Palmer J.M."/>
        </authorList>
    </citation>
    <scope>NUCLEOTIDE SEQUENCE [LARGE SCALE GENOMIC DNA]</scope>
    <source>
        <strain evidence="1 2">CL_MEX2019</strain>
        <tissue evidence="1">Muscle</tissue>
    </source>
</reference>
<organism evidence="1 2">
    <name type="scientific">Characodon lateralis</name>
    <dbReference type="NCBI Taxonomy" id="208331"/>
    <lineage>
        <taxon>Eukaryota</taxon>
        <taxon>Metazoa</taxon>
        <taxon>Chordata</taxon>
        <taxon>Craniata</taxon>
        <taxon>Vertebrata</taxon>
        <taxon>Euteleostomi</taxon>
        <taxon>Actinopterygii</taxon>
        <taxon>Neopterygii</taxon>
        <taxon>Teleostei</taxon>
        <taxon>Neoteleostei</taxon>
        <taxon>Acanthomorphata</taxon>
        <taxon>Ovalentaria</taxon>
        <taxon>Atherinomorphae</taxon>
        <taxon>Cyprinodontiformes</taxon>
        <taxon>Goodeidae</taxon>
        <taxon>Characodon</taxon>
    </lineage>
</organism>
<keyword evidence="2" id="KW-1185">Reference proteome</keyword>
<dbReference type="Proteomes" id="UP001352852">
    <property type="component" value="Unassembled WGS sequence"/>
</dbReference>
<feature type="non-terminal residue" evidence="1">
    <location>
        <position position="1"/>
    </location>
</feature>
<proteinExistence type="predicted"/>
<dbReference type="EMBL" id="JAHUTJ010059835">
    <property type="protein sequence ID" value="MED6288113.1"/>
    <property type="molecule type" value="Genomic_DNA"/>
</dbReference>
<evidence type="ECO:0000313" key="1">
    <source>
        <dbReference type="EMBL" id="MED6288113.1"/>
    </source>
</evidence>
<comment type="caution">
    <text evidence="1">The sequence shown here is derived from an EMBL/GenBank/DDBJ whole genome shotgun (WGS) entry which is preliminary data.</text>
</comment>
<protein>
    <submittedName>
        <fullName evidence="1">Uncharacterized protein</fullName>
    </submittedName>
</protein>